<dbReference type="AlphaFoldDB" id="A0A2R5GCH0"/>
<dbReference type="InterPro" id="IPR036400">
    <property type="entry name" value="Cyt_B5-like_heme/steroid_sf"/>
</dbReference>
<dbReference type="EMBL" id="BEYU01000016">
    <property type="protein sequence ID" value="GBG25851.1"/>
    <property type="molecule type" value="Genomic_DNA"/>
</dbReference>
<dbReference type="SUPFAM" id="SSF55856">
    <property type="entry name" value="Cytochrome b5-like heme/steroid binding domain"/>
    <property type="match status" value="1"/>
</dbReference>
<dbReference type="SMART" id="SM01117">
    <property type="entry name" value="Cyt-b5"/>
    <property type="match status" value="1"/>
</dbReference>
<sequence>MRARHARTLAVAVAVVAMAAARWTWTQGGLELALMRFFRDVSRAKSRARLQGRQGAIATLSALRDLVQDDEDPQRDYPVPERDDGLTMTAEELAQFDGSDPEAPLYLGIMGRIYDVTSGREYYGVGRSYHHFVGRDATRAFCTGCTAKYCLVSTLAGLDPLLKVEARRWLELYELHDEYTFIGTLVADPVEGALQRAQVEEQMLLHPNGQRMNVDDLYQSGVRAYKSGRIDDARIFWRGTLVSLGEAQETTTALSNREELRARTLEMLGATALKHKEVNDAIEHFEEAVDILRKVLTPTAFASSQLAGTILSDLGAAYFSATYFEKSAIRFKEALQCYEASKQDHDASHTLLLANTRFNLARALSKGGEQGAARSVLEELVTFLSDLLSADDKDNDKLRAVRKPLEAILSATQEGQKRLQ</sequence>
<dbReference type="Gene3D" id="3.10.120.10">
    <property type="entry name" value="Cytochrome b5-like heme/steroid binding domain"/>
    <property type="match status" value="1"/>
</dbReference>
<keyword evidence="4" id="KW-0675">Receptor</keyword>
<protein>
    <submittedName>
        <fullName evidence="4">Membrane-associated progesterone receptor component 1</fullName>
    </submittedName>
</protein>
<dbReference type="Pfam" id="PF13374">
    <property type="entry name" value="TPR_10"/>
    <property type="match status" value="1"/>
</dbReference>
<dbReference type="Pfam" id="PF00173">
    <property type="entry name" value="Cyt-b5"/>
    <property type="match status" value="1"/>
</dbReference>
<dbReference type="OrthoDB" id="547796at2759"/>
<dbReference type="GO" id="GO:0012505">
    <property type="term" value="C:endomembrane system"/>
    <property type="evidence" value="ECO:0007669"/>
    <property type="project" value="TreeGrafter"/>
</dbReference>
<evidence type="ECO:0000313" key="5">
    <source>
        <dbReference type="Proteomes" id="UP000241890"/>
    </source>
</evidence>
<dbReference type="PROSITE" id="PS50005">
    <property type="entry name" value="TPR"/>
    <property type="match status" value="1"/>
</dbReference>
<dbReference type="InterPro" id="IPR050577">
    <property type="entry name" value="MAPR/NEUFC/NENF-like"/>
</dbReference>
<dbReference type="InterPro" id="IPR019734">
    <property type="entry name" value="TPR_rpt"/>
</dbReference>
<dbReference type="InParanoid" id="A0A2R5GCH0"/>
<dbReference type="Proteomes" id="UP000241890">
    <property type="component" value="Unassembled WGS sequence"/>
</dbReference>
<evidence type="ECO:0000313" key="4">
    <source>
        <dbReference type="EMBL" id="GBG25851.1"/>
    </source>
</evidence>
<comment type="similarity">
    <text evidence="1">Belongs to the cytochrome b5 family. MAPR subfamily.</text>
</comment>
<dbReference type="InterPro" id="IPR011990">
    <property type="entry name" value="TPR-like_helical_dom_sf"/>
</dbReference>
<evidence type="ECO:0000256" key="2">
    <source>
        <dbReference type="PROSITE-ProRule" id="PRU00339"/>
    </source>
</evidence>
<dbReference type="SUPFAM" id="SSF48452">
    <property type="entry name" value="TPR-like"/>
    <property type="match status" value="1"/>
</dbReference>
<name>A0A2R5GCH0_9STRA</name>
<proteinExistence type="inferred from homology"/>
<dbReference type="PANTHER" id="PTHR10281">
    <property type="entry name" value="MEMBRANE-ASSOCIATED PROGESTERONE RECEPTOR COMPONENT-RELATED"/>
    <property type="match status" value="1"/>
</dbReference>
<gene>
    <name evidence="4" type="ORF">FCC1311_020702</name>
</gene>
<evidence type="ECO:0000259" key="3">
    <source>
        <dbReference type="SMART" id="SM01117"/>
    </source>
</evidence>
<organism evidence="4 5">
    <name type="scientific">Hondaea fermentalgiana</name>
    <dbReference type="NCBI Taxonomy" id="2315210"/>
    <lineage>
        <taxon>Eukaryota</taxon>
        <taxon>Sar</taxon>
        <taxon>Stramenopiles</taxon>
        <taxon>Bigyra</taxon>
        <taxon>Labyrinthulomycetes</taxon>
        <taxon>Thraustochytrida</taxon>
        <taxon>Thraustochytriidae</taxon>
        <taxon>Hondaea</taxon>
    </lineage>
</organism>
<dbReference type="GO" id="GO:0016020">
    <property type="term" value="C:membrane"/>
    <property type="evidence" value="ECO:0007669"/>
    <property type="project" value="TreeGrafter"/>
</dbReference>
<feature type="domain" description="Cytochrome b5 heme-binding" evidence="3">
    <location>
        <begin position="88"/>
        <end position="186"/>
    </location>
</feature>
<accession>A0A2R5GCH0</accession>
<dbReference type="Gene3D" id="1.25.40.10">
    <property type="entry name" value="Tetratricopeptide repeat domain"/>
    <property type="match status" value="1"/>
</dbReference>
<dbReference type="PANTHER" id="PTHR10281:SF76">
    <property type="entry name" value="CALCUTTA CUP-RELATED"/>
    <property type="match status" value="1"/>
</dbReference>
<dbReference type="InterPro" id="IPR001199">
    <property type="entry name" value="Cyt_B5-like_heme/steroid-bd"/>
</dbReference>
<keyword evidence="5" id="KW-1185">Reference proteome</keyword>
<reference evidence="4 5" key="1">
    <citation type="submission" date="2017-12" db="EMBL/GenBank/DDBJ databases">
        <title>Sequencing, de novo assembly and annotation of complete genome of a new Thraustochytrid species, strain FCC1311.</title>
        <authorList>
            <person name="Sedici K."/>
            <person name="Godart F."/>
            <person name="Aiese Cigliano R."/>
            <person name="Sanseverino W."/>
            <person name="Barakat M."/>
            <person name="Ortet P."/>
            <person name="Marechal E."/>
            <person name="Cagnac O."/>
            <person name="Amato A."/>
        </authorList>
    </citation>
    <scope>NUCLEOTIDE SEQUENCE [LARGE SCALE GENOMIC DNA]</scope>
</reference>
<comment type="caution">
    <text evidence="4">The sequence shown here is derived from an EMBL/GenBank/DDBJ whole genome shotgun (WGS) entry which is preliminary data.</text>
</comment>
<evidence type="ECO:0000256" key="1">
    <source>
        <dbReference type="ARBA" id="ARBA00038357"/>
    </source>
</evidence>
<keyword evidence="2" id="KW-0802">TPR repeat</keyword>
<feature type="repeat" description="TPR" evidence="2">
    <location>
        <begin position="262"/>
        <end position="295"/>
    </location>
</feature>